<organism evidence="2 3">
    <name type="scientific">Synoicihabitans lomoniglobus</name>
    <dbReference type="NCBI Taxonomy" id="2909285"/>
    <lineage>
        <taxon>Bacteria</taxon>
        <taxon>Pseudomonadati</taxon>
        <taxon>Verrucomicrobiota</taxon>
        <taxon>Opitutia</taxon>
        <taxon>Opitutales</taxon>
        <taxon>Opitutaceae</taxon>
        <taxon>Synoicihabitans</taxon>
    </lineage>
</organism>
<dbReference type="PIRSF" id="PIRSF036628">
    <property type="entry name" value="IolB"/>
    <property type="match status" value="1"/>
</dbReference>
<keyword evidence="3" id="KW-1185">Reference proteome</keyword>
<reference evidence="2" key="1">
    <citation type="submission" date="2023-03" db="EMBL/GenBank/DDBJ databases">
        <title>Lomoglobus Profundus gen. nov., sp. nov., a novel member of the phylum Verrucomicrobia, isolated from deep-marine sediment of South China Sea.</title>
        <authorList>
            <person name="Ahmad T."/>
            <person name="Ishaq S.E."/>
            <person name="Wang F."/>
        </authorList>
    </citation>
    <scope>NUCLEOTIDE SEQUENCE</scope>
    <source>
        <strain evidence="2">LMO-M01</strain>
    </source>
</reference>
<dbReference type="SUPFAM" id="SSF51182">
    <property type="entry name" value="RmlC-like cupins"/>
    <property type="match status" value="1"/>
</dbReference>
<evidence type="ECO:0000313" key="2">
    <source>
        <dbReference type="EMBL" id="WED65572.1"/>
    </source>
</evidence>
<dbReference type="KEGG" id="slom:PXH66_01745"/>
<evidence type="ECO:0000256" key="1">
    <source>
        <dbReference type="ARBA" id="ARBA00023235"/>
    </source>
</evidence>
<sequence>MPRLIRAHANHNQPIITSASGVLALSYFNLIRLHAGESHAFAVPGCETVCVVLSGQADIAVAEERFAAVGRRADIWDGPADSVYAGTRSPVVVTATRDDTEVAVAGGLCDEAFAPFRIAPEDVAMVEVGSAATHSRRRIFHILGQNANGRAGNLLVSELYADGGCWSGYPPHKHDTENPPEETEFEEIYHYRFKPETGFGAQYCYEPQEGADASAPEVVMTRHGDTFMVDRGYHPTVASPGHDGYIFTILVGKHQRSLVQSFEPSHRHLMDGIPGIQAMRDKFK</sequence>
<dbReference type="InterPro" id="IPR014710">
    <property type="entry name" value="RmlC-like_jellyroll"/>
</dbReference>
<dbReference type="Gene3D" id="2.60.120.10">
    <property type="entry name" value="Jelly Rolls"/>
    <property type="match status" value="2"/>
</dbReference>
<dbReference type="Pfam" id="PF04962">
    <property type="entry name" value="KduI"/>
    <property type="match status" value="1"/>
</dbReference>
<proteinExistence type="predicted"/>
<dbReference type="PANTHER" id="PTHR39193:SF1">
    <property type="entry name" value="5-DEOXY-GLUCURONATE ISOMERASE"/>
    <property type="match status" value="1"/>
</dbReference>
<dbReference type="InterPro" id="IPR024203">
    <property type="entry name" value="Deoxy-glucuronate_isom_IolB"/>
</dbReference>
<dbReference type="InterPro" id="IPR011051">
    <property type="entry name" value="RmlC_Cupin_sf"/>
</dbReference>
<dbReference type="Proteomes" id="UP001218638">
    <property type="component" value="Chromosome"/>
</dbReference>
<dbReference type="AlphaFoldDB" id="A0AAF0A207"/>
<evidence type="ECO:0000313" key="3">
    <source>
        <dbReference type="Proteomes" id="UP001218638"/>
    </source>
</evidence>
<name>A0AAF0A207_9BACT</name>
<protein>
    <submittedName>
        <fullName evidence="2">5-deoxy-glucuronate isomerase</fullName>
    </submittedName>
</protein>
<gene>
    <name evidence="2" type="ORF">PXH66_01745</name>
</gene>
<keyword evidence="1 2" id="KW-0413">Isomerase</keyword>
<accession>A0AAF0A207</accession>
<dbReference type="EMBL" id="CP119075">
    <property type="protein sequence ID" value="WED65572.1"/>
    <property type="molecule type" value="Genomic_DNA"/>
</dbReference>
<dbReference type="RefSeq" id="WP_330928778.1">
    <property type="nucleotide sequence ID" value="NZ_CP119075.1"/>
</dbReference>
<dbReference type="PANTHER" id="PTHR39193">
    <property type="entry name" value="5-DEOXY-GLUCURONATE ISOMERASE"/>
    <property type="match status" value="1"/>
</dbReference>
<dbReference type="InterPro" id="IPR021120">
    <property type="entry name" value="KduI/IolB_isomerase"/>
</dbReference>
<dbReference type="GO" id="GO:0008880">
    <property type="term" value="F:glucuronate isomerase activity"/>
    <property type="evidence" value="ECO:0007669"/>
    <property type="project" value="InterPro"/>
</dbReference>
<dbReference type="GO" id="GO:0019310">
    <property type="term" value="P:inositol catabolic process"/>
    <property type="evidence" value="ECO:0007669"/>
    <property type="project" value="InterPro"/>
</dbReference>